<dbReference type="EMBL" id="JBHSFP010000020">
    <property type="protein sequence ID" value="MFC4534187.1"/>
    <property type="molecule type" value="Genomic_DNA"/>
</dbReference>
<feature type="region of interest" description="Disordered" evidence="1">
    <location>
        <begin position="377"/>
        <end position="430"/>
    </location>
</feature>
<evidence type="ECO:0000313" key="4">
    <source>
        <dbReference type="Proteomes" id="UP001596004"/>
    </source>
</evidence>
<comment type="caution">
    <text evidence="3">The sequence shown here is derived from an EMBL/GenBank/DDBJ whole genome shotgun (WGS) entry which is preliminary data.</text>
</comment>
<feature type="compositionally biased region" description="Basic and acidic residues" evidence="1">
    <location>
        <begin position="391"/>
        <end position="403"/>
    </location>
</feature>
<protein>
    <submittedName>
        <fullName evidence="3">Lantibiotic dehydratase</fullName>
    </submittedName>
</protein>
<feature type="domain" description="Lantibiotic dehydratase N-terminal" evidence="2">
    <location>
        <begin position="163"/>
        <end position="313"/>
    </location>
</feature>
<dbReference type="Pfam" id="PF04738">
    <property type="entry name" value="Lant_dehydr_N"/>
    <property type="match status" value="1"/>
</dbReference>
<accession>A0ABV9CMV6</accession>
<evidence type="ECO:0000256" key="1">
    <source>
        <dbReference type="SAM" id="MobiDB-lite"/>
    </source>
</evidence>
<reference evidence="4" key="1">
    <citation type="journal article" date="2019" name="Int. J. Syst. Evol. Microbiol.">
        <title>The Global Catalogue of Microorganisms (GCM) 10K type strain sequencing project: providing services to taxonomists for standard genome sequencing and annotation.</title>
        <authorList>
            <consortium name="The Broad Institute Genomics Platform"/>
            <consortium name="The Broad Institute Genome Sequencing Center for Infectious Disease"/>
            <person name="Wu L."/>
            <person name="Ma J."/>
        </authorList>
    </citation>
    <scope>NUCLEOTIDE SEQUENCE [LARGE SCALE GENOMIC DNA]</scope>
    <source>
        <strain evidence="4">CGMCC 4.7132</strain>
    </source>
</reference>
<dbReference type="RefSeq" id="WP_380844364.1">
    <property type="nucleotide sequence ID" value="NZ_JBHSFP010000020.1"/>
</dbReference>
<dbReference type="Proteomes" id="UP001596004">
    <property type="component" value="Unassembled WGS sequence"/>
</dbReference>
<organism evidence="3 4">
    <name type="scientific">Sphaerisporangium dianthi</name>
    <dbReference type="NCBI Taxonomy" id="1436120"/>
    <lineage>
        <taxon>Bacteria</taxon>
        <taxon>Bacillati</taxon>
        <taxon>Actinomycetota</taxon>
        <taxon>Actinomycetes</taxon>
        <taxon>Streptosporangiales</taxon>
        <taxon>Streptosporangiaceae</taxon>
        <taxon>Sphaerisporangium</taxon>
    </lineage>
</organism>
<evidence type="ECO:0000259" key="2">
    <source>
        <dbReference type="Pfam" id="PF04738"/>
    </source>
</evidence>
<proteinExistence type="predicted"/>
<evidence type="ECO:0000313" key="3">
    <source>
        <dbReference type="EMBL" id="MFC4534187.1"/>
    </source>
</evidence>
<sequence length="918" mass="97275">MTHVAQPAPATGGGDPVRLASRDYAVSPVFAVRVAGLPFAGLDRMRCTRTWELVDRLADVSAWLIREGAELSGPLHEVIGGAAGGPLKAGLVALRRAVYSGRRPSGRAASAEVLATLPQELAARIEEWTERRDHADALRAALPAVLAEESREKVALLREAVADDGFRRGLSQGSPVLAARLDAWLAGPADRPPDRQELLRLARYLARATVKTSPYATFTFSGLGRWAADGPAVRTCGEPLWHEVAELDRAVLRPLWSALTLYPPVRGRARLRVNPSAADDGGRVWFLGPGPTEPLSSVAASHGVRQALDWVREHPFPMIADAPGIEPLVDAGLLELVPPYDEQSADPVGLLASWLAEGGPSPYAAAVGRVSEALRTIAGHPTSPPTPPHPRNPDAPHPGHLDVPHTGQGGESPAAHPAAPPPDRADVMTPRSADVAAVVREALEEVLPAGPGGPSLPDKNLLWHSAVIPGVAGRLDAAAWRGVCDDLDAVRRLLGLFDPDLPVKVAATAFFLGRHGAGGGIPALDLYREVHAAAPGTGGALLREMLRNPVAVPRAVPGEDAPPGLRELSELRRSFWDLAGAGPSAREAVVDVTAGRLAAFAASWPRFVRPPGSVCCYLQPVSRGPDGVRAVVNSVSAGYGRGLSRLHRLVALAGGEVPPAAEMRAPQSDVLVAECRGLVGGGLNVRAATADLALDHPFTAGDAGLPALSPAELTIVYDAGRDRLALLDGEGRAVRPVHLGMTAQHWLPPWLQFLVRAFGEPSVAMVPGWVFRTRGEVPPEGEVERWPRMDVGRVTLGRAAWRLRAGDFPAPAKGEGEAAYLPRLAAWLDLHGVPRRFFARVVGLGDGLMVGLLSKDRKPMYVDVTDMLLLTGFLRALRDPRALLVLEEALPDPAGAPLYGSGRRVTEYVVQLSEGPGR</sequence>
<dbReference type="InterPro" id="IPR006827">
    <property type="entry name" value="Lant_deHydtase_N"/>
</dbReference>
<keyword evidence="4" id="KW-1185">Reference proteome</keyword>
<name>A0ABV9CMV6_9ACTN</name>
<gene>
    <name evidence="3" type="ORF">ACFO60_25785</name>
</gene>